<dbReference type="OrthoDB" id="6380563at2759"/>
<reference evidence="1 2" key="1">
    <citation type="journal article" date="2019" name="PLoS Biol.">
        <title>Sex chromosomes control vertical transmission of feminizing Wolbachia symbionts in an isopod.</title>
        <authorList>
            <person name="Becking T."/>
            <person name="Chebbi M.A."/>
            <person name="Giraud I."/>
            <person name="Moumen B."/>
            <person name="Laverre T."/>
            <person name="Caubet Y."/>
            <person name="Peccoud J."/>
            <person name="Gilbert C."/>
            <person name="Cordaux R."/>
        </authorList>
    </citation>
    <scope>NUCLEOTIDE SEQUENCE [LARGE SCALE GENOMIC DNA]</scope>
    <source>
        <strain evidence="1">ANa2</strain>
        <tissue evidence="1">Whole body excluding digestive tract and cuticle</tissue>
    </source>
</reference>
<dbReference type="EMBL" id="SEYY01000673">
    <property type="protein sequence ID" value="KAB7506757.1"/>
    <property type="molecule type" value="Genomic_DNA"/>
</dbReference>
<sequence length="182" mass="19926">MFKIMPLKVRFALAITVFVFCVVTGELDKNDSSKSEPSLPTSDDKARQEKLIALALYSSTTVIRLTTVTKAVLTTCYSITPMSVVACNGRRRKRGIVSADEFPDINSQKSGDLEASLSNKAVVEDQDTREKSGRKLTFWSTDYSTLTVTTKSFITGTTVTVTAKCTINGVLSENTCGFVHFD</sequence>
<proteinExistence type="predicted"/>
<dbReference type="Proteomes" id="UP000326759">
    <property type="component" value="Unassembled WGS sequence"/>
</dbReference>
<accession>A0A5N5TKS2</accession>
<evidence type="ECO:0000313" key="1">
    <source>
        <dbReference type="EMBL" id="KAB7506757.1"/>
    </source>
</evidence>
<evidence type="ECO:0000313" key="2">
    <source>
        <dbReference type="Proteomes" id="UP000326759"/>
    </source>
</evidence>
<organism evidence="1 2">
    <name type="scientific">Armadillidium nasatum</name>
    <dbReference type="NCBI Taxonomy" id="96803"/>
    <lineage>
        <taxon>Eukaryota</taxon>
        <taxon>Metazoa</taxon>
        <taxon>Ecdysozoa</taxon>
        <taxon>Arthropoda</taxon>
        <taxon>Crustacea</taxon>
        <taxon>Multicrustacea</taxon>
        <taxon>Malacostraca</taxon>
        <taxon>Eumalacostraca</taxon>
        <taxon>Peracarida</taxon>
        <taxon>Isopoda</taxon>
        <taxon>Oniscidea</taxon>
        <taxon>Crinocheta</taxon>
        <taxon>Armadillidiidae</taxon>
        <taxon>Armadillidium</taxon>
    </lineage>
</organism>
<keyword evidence="2" id="KW-1185">Reference proteome</keyword>
<comment type="caution">
    <text evidence="1">The sequence shown here is derived from an EMBL/GenBank/DDBJ whole genome shotgun (WGS) entry which is preliminary data.</text>
</comment>
<gene>
    <name evidence="1" type="ORF">Anas_03380</name>
</gene>
<name>A0A5N5TKS2_9CRUS</name>
<protein>
    <submittedName>
        <fullName evidence="1">Uncharacterized protein</fullName>
    </submittedName>
</protein>
<dbReference type="AlphaFoldDB" id="A0A5N5TKS2"/>